<accession>A0A4Y7IQD4</accession>
<sequence>MSTDKVELEVTLQWGHDYNNVLTGAPWNVDGYLMVLKEWHPTNDPRNIDFSIQQYWLDIKKLPPEFLNAEVVHQIGSIAGNVLKLEPEDGNPVDTNHKASHVQTIDGYIFKFGEDYGEVIDPRANNPVYGILLQKRI</sequence>
<dbReference type="Gramene" id="RZC49685">
    <property type="protein sequence ID" value="RZC49685"/>
    <property type="gene ID" value="C5167_018106"/>
</dbReference>
<dbReference type="PANTHER" id="PTHR31286">
    <property type="entry name" value="GLYCINE-RICH CELL WALL STRUCTURAL PROTEIN 1.8-LIKE"/>
    <property type="match status" value="1"/>
</dbReference>
<dbReference type="Proteomes" id="UP000316621">
    <property type="component" value="Chromosome 2"/>
</dbReference>
<evidence type="ECO:0000313" key="1">
    <source>
        <dbReference type="EMBL" id="RZC49685.1"/>
    </source>
</evidence>
<dbReference type="AlphaFoldDB" id="A0A4Y7IQD4"/>
<dbReference type="InterPro" id="IPR040256">
    <property type="entry name" value="At4g02000-like"/>
</dbReference>
<dbReference type="PANTHER" id="PTHR31286:SF167">
    <property type="entry name" value="OS09G0268800 PROTEIN"/>
    <property type="match status" value="1"/>
</dbReference>
<keyword evidence="2" id="KW-1185">Reference proteome</keyword>
<name>A0A4Y7IQD4_PAPSO</name>
<gene>
    <name evidence="1" type="ORF">C5167_018106</name>
</gene>
<evidence type="ECO:0000313" key="2">
    <source>
        <dbReference type="Proteomes" id="UP000316621"/>
    </source>
</evidence>
<organism evidence="1 2">
    <name type="scientific">Papaver somniferum</name>
    <name type="common">Opium poppy</name>
    <dbReference type="NCBI Taxonomy" id="3469"/>
    <lineage>
        <taxon>Eukaryota</taxon>
        <taxon>Viridiplantae</taxon>
        <taxon>Streptophyta</taxon>
        <taxon>Embryophyta</taxon>
        <taxon>Tracheophyta</taxon>
        <taxon>Spermatophyta</taxon>
        <taxon>Magnoliopsida</taxon>
        <taxon>Ranunculales</taxon>
        <taxon>Papaveraceae</taxon>
        <taxon>Papaveroideae</taxon>
        <taxon>Papaver</taxon>
    </lineage>
</organism>
<protein>
    <submittedName>
        <fullName evidence="1">Uncharacterized protein</fullName>
    </submittedName>
</protein>
<dbReference type="EMBL" id="CM010716">
    <property type="protein sequence ID" value="RZC49685.1"/>
    <property type="molecule type" value="Genomic_DNA"/>
</dbReference>
<proteinExistence type="predicted"/>
<reference evidence="1 2" key="1">
    <citation type="journal article" date="2018" name="Science">
        <title>The opium poppy genome and morphinan production.</title>
        <authorList>
            <person name="Guo L."/>
            <person name="Winzer T."/>
            <person name="Yang X."/>
            <person name="Li Y."/>
            <person name="Ning Z."/>
            <person name="He Z."/>
            <person name="Teodor R."/>
            <person name="Lu Y."/>
            <person name="Bowser T.A."/>
            <person name="Graham I.A."/>
            <person name="Ye K."/>
        </authorList>
    </citation>
    <scope>NUCLEOTIDE SEQUENCE [LARGE SCALE GENOMIC DNA]</scope>
    <source>
        <strain evidence="2">cv. HN1</strain>
        <tissue evidence="1">Leaves</tissue>
    </source>
</reference>